<protein>
    <submittedName>
        <fullName evidence="1">Uncharacterized protein</fullName>
    </submittedName>
</protein>
<sequence length="105" mass="11642">MVEPLDEASEQCCYTDGLIFIREGADVGIGGGEGSLFSTTGACHLHRVWHLGPGVEPLDRGEQKQREENKIIFRAVRQQEPGAEAVMRGQGCQAIWHFKRSMVQC</sequence>
<reference evidence="1 2" key="1">
    <citation type="submission" date="2021-06" db="EMBL/GenBank/DDBJ databases">
        <authorList>
            <person name="Palmer J.M."/>
        </authorList>
    </citation>
    <scope>NUCLEOTIDE SEQUENCE [LARGE SCALE GENOMIC DNA]</scope>
    <source>
        <strain evidence="1 2">CL_MEX2019</strain>
        <tissue evidence="1">Muscle</tissue>
    </source>
</reference>
<proteinExistence type="predicted"/>
<dbReference type="EMBL" id="JAHUTJ010008419">
    <property type="protein sequence ID" value="MED6266698.1"/>
    <property type="molecule type" value="Genomic_DNA"/>
</dbReference>
<keyword evidence="2" id="KW-1185">Reference proteome</keyword>
<organism evidence="1 2">
    <name type="scientific">Characodon lateralis</name>
    <dbReference type="NCBI Taxonomy" id="208331"/>
    <lineage>
        <taxon>Eukaryota</taxon>
        <taxon>Metazoa</taxon>
        <taxon>Chordata</taxon>
        <taxon>Craniata</taxon>
        <taxon>Vertebrata</taxon>
        <taxon>Euteleostomi</taxon>
        <taxon>Actinopterygii</taxon>
        <taxon>Neopterygii</taxon>
        <taxon>Teleostei</taxon>
        <taxon>Neoteleostei</taxon>
        <taxon>Acanthomorphata</taxon>
        <taxon>Ovalentaria</taxon>
        <taxon>Atherinomorphae</taxon>
        <taxon>Cyprinodontiformes</taxon>
        <taxon>Goodeidae</taxon>
        <taxon>Characodon</taxon>
    </lineage>
</organism>
<gene>
    <name evidence="1" type="ORF">CHARACLAT_004736</name>
</gene>
<dbReference type="Proteomes" id="UP001352852">
    <property type="component" value="Unassembled WGS sequence"/>
</dbReference>
<evidence type="ECO:0000313" key="1">
    <source>
        <dbReference type="EMBL" id="MED6266698.1"/>
    </source>
</evidence>
<name>A0ABU7CYV4_9TELE</name>
<comment type="caution">
    <text evidence="1">The sequence shown here is derived from an EMBL/GenBank/DDBJ whole genome shotgun (WGS) entry which is preliminary data.</text>
</comment>
<accession>A0ABU7CYV4</accession>
<evidence type="ECO:0000313" key="2">
    <source>
        <dbReference type="Proteomes" id="UP001352852"/>
    </source>
</evidence>